<organism evidence="1 2">
    <name type="scientific">Dothistroma septosporum (strain NZE10 / CBS 128990)</name>
    <name type="common">Red band needle blight fungus</name>
    <name type="synonym">Mycosphaerella pini</name>
    <dbReference type="NCBI Taxonomy" id="675120"/>
    <lineage>
        <taxon>Eukaryota</taxon>
        <taxon>Fungi</taxon>
        <taxon>Dikarya</taxon>
        <taxon>Ascomycota</taxon>
        <taxon>Pezizomycotina</taxon>
        <taxon>Dothideomycetes</taxon>
        <taxon>Dothideomycetidae</taxon>
        <taxon>Mycosphaerellales</taxon>
        <taxon>Mycosphaerellaceae</taxon>
        <taxon>Dothistroma</taxon>
    </lineage>
</organism>
<gene>
    <name evidence="1" type="ORF">DOTSEDRAFT_32676</name>
</gene>
<sequence length="148" mass="17029">MAPQRRRPNLHLDLSDLTRPQYSLQRVSQEHELPQYRADDRPRDELGQTYYDASAEISSLEVGSPDVGSTNRGSYYVGTHDRHVSWTVELPKTVVHQASPRTSNWIITKIMSPFRKGNEVVTPQSVAPSPVLPERRYFTLKRRSRART</sequence>
<reference evidence="2" key="1">
    <citation type="journal article" date="2012" name="PLoS Genet.">
        <title>The genomes of the fungal plant pathogens Cladosporium fulvum and Dothistroma septosporum reveal adaptation to different hosts and lifestyles but also signatures of common ancestry.</title>
        <authorList>
            <person name="de Wit P.J.G.M."/>
            <person name="van der Burgt A."/>
            <person name="Oekmen B."/>
            <person name="Stergiopoulos I."/>
            <person name="Abd-Elsalam K.A."/>
            <person name="Aerts A.L."/>
            <person name="Bahkali A.H."/>
            <person name="Beenen H.G."/>
            <person name="Chettri P."/>
            <person name="Cox M.P."/>
            <person name="Datema E."/>
            <person name="de Vries R.P."/>
            <person name="Dhillon B."/>
            <person name="Ganley A.R."/>
            <person name="Griffiths S.A."/>
            <person name="Guo Y."/>
            <person name="Hamelin R.C."/>
            <person name="Henrissat B."/>
            <person name="Kabir M.S."/>
            <person name="Jashni M.K."/>
            <person name="Kema G."/>
            <person name="Klaubauf S."/>
            <person name="Lapidus A."/>
            <person name="Levasseur A."/>
            <person name="Lindquist E."/>
            <person name="Mehrabi R."/>
            <person name="Ohm R.A."/>
            <person name="Owen T.J."/>
            <person name="Salamov A."/>
            <person name="Schwelm A."/>
            <person name="Schijlen E."/>
            <person name="Sun H."/>
            <person name="van den Burg H.A."/>
            <person name="van Ham R.C.H.J."/>
            <person name="Zhang S."/>
            <person name="Goodwin S.B."/>
            <person name="Grigoriev I.V."/>
            <person name="Collemare J."/>
            <person name="Bradshaw R.E."/>
        </authorList>
    </citation>
    <scope>NUCLEOTIDE SEQUENCE [LARGE SCALE GENOMIC DNA]</scope>
    <source>
        <strain evidence="2">NZE10 / CBS 128990</strain>
    </source>
</reference>
<dbReference type="AlphaFoldDB" id="N1PUD8"/>
<proteinExistence type="predicted"/>
<evidence type="ECO:0000313" key="2">
    <source>
        <dbReference type="Proteomes" id="UP000016933"/>
    </source>
</evidence>
<dbReference type="EMBL" id="KB446537">
    <property type="protein sequence ID" value="EME45975.1"/>
    <property type="molecule type" value="Genomic_DNA"/>
</dbReference>
<evidence type="ECO:0000313" key="1">
    <source>
        <dbReference type="EMBL" id="EME45975.1"/>
    </source>
</evidence>
<accession>N1PUD8</accession>
<dbReference type="Proteomes" id="UP000016933">
    <property type="component" value="Unassembled WGS sequence"/>
</dbReference>
<protein>
    <submittedName>
        <fullName evidence="1">Uncharacterized protein</fullName>
    </submittedName>
</protein>
<name>N1PUD8_DOTSN</name>
<keyword evidence="2" id="KW-1185">Reference proteome</keyword>
<reference evidence="1 2" key="2">
    <citation type="journal article" date="2012" name="PLoS Pathog.">
        <title>Diverse lifestyles and strategies of plant pathogenesis encoded in the genomes of eighteen Dothideomycetes fungi.</title>
        <authorList>
            <person name="Ohm R.A."/>
            <person name="Feau N."/>
            <person name="Henrissat B."/>
            <person name="Schoch C.L."/>
            <person name="Horwitz B.A."/>
            <person name="Barry K.W."/>
            <person name="Condon B.J."/>
            <person name="Copeland A.C."/>
            <person name="Dhillon B."/>
            <person name="Glaser F."/>
            <person name="Hesse C.N."/>
            <person name="Kosti I."/>
            <person name="LaButti K."/>
            <person name="Lindquist E.A."/>
            <person name="Lucas S."/>
            <person name="Salamov A.A."/>
            <person name="Bradshaw R.E."/>
            <person name="Ciuffetti L."/>
            <person name="Hamelin R.C."/>
            <person name="Kema G.H.J."/>
            <person name="Lawrence C."/>
            <person name="Scott J.A."/>
            <person name="Spatafora J.W."/>
            <person name="Turgeon B.G."/>
            <person name="de Wit P.J.G.M."/>
            <person name="Zhong S."/>
            <person name="Goodwin S.B."/>
            <person name="Grigoriev I.V."/>
        </authorList>
    </citation>
    <scope>NUCLEOTIDE SEQUENCE [LARGE SCALE GENOMIC DNA]</scope>
    <source>
        <strain evidence="2">NZE10 / CBS 128990</strain>
    </source>
</reference>
<dbReference type="HOGENOM" id="CLU_1758761_0_0_1"/>
<dbReference type="OMA" id="RRRPNLH"/>